<name>R8BLA5_PHAM7</name>
<evidence type="ECO:0000313" key="3">
    <source>
        <dbReference type="Proteomes" id="UP000014074"/>
    </source>
</evidence>
<dbReference type="EMBL" id="KB933104">
    <property type="protein sequence ID" value="EOO00143.1"/>
    <property type="molecule type" value="Genomic_DNA"/>
</dbReference>
<dbReference type="GeneID" id="19324813"/>
<reference evidence="3" key="1">
    <citation type="journal article" date="2013" name="Genome Announc.">
        <title>Draft genome sequence of the ascomycete Phaeoacremonium aleophilum strain UCR-PA7, a causal agent of the esca disease complex in grapevines.</title>
        <authorList>
            <person name="Blanco-Ulate B."/>
            <person name="Rolshausen P."/>
            <person name="Cantu D."/>
        </authorList>
    </citation>
    <scope>NUCLEOTIDE SEQUENCE [LARGE SCALE GENOMIC DNA]</scope>
    <source>
        <strain evidence="3">UCR-PA7</strain>
    </source>
</reference>
<organism evidence="2 3">
    <name type="scientific">Phaeoacremonium minimum (strain UCR-PA7)</name>
    <name type="common">Esca disease fungus</name>
    <name type="synonym">Togninia minima</name>
    <dbReference type="NCBI Taxonomy" id="1286976"/>
    <lineage>
        <taxon>Eukaryota</taxon>
        <taxon>Fungi</taxon>
        <taxon>Dikarya</taxon>
        <taxon>Ascomycota</taxon>
        <taxon>Pezizomycotina</taxon>
        <taxon>Sordariomycetes</taxon>
        <taxon>Sordariomycetidae</taxon>
        <taxon>Togniniales</taxon>
        <taxon>Togniniaceae</taxon>
        <taxon>Phaeoacremonium</taxon>
    </lineage>
</organism>
<dbReference type="eggNOG" id="ENOG502T7EG">
    <property type="taxonomic scope" value="Eukaryota"/>
</dbReference>
<dbReference type="AlphaFoldDB" id="R8BLA5"/>
<keyword evidence="1" id="KW-0732">Signal</keyword>
<evidence type="ECO:0000256" key="1">
    <source>
        <dbReference type="SAM" id="SignalP"/>
    </source>
</evidence>
<dbReference type="Proteomes" id="UP000014074">
    <property type="component" value="Unassembled WGS sequence"/>
</dbReference>
<gene>
    <name evidence="2" type="ORF">UCRPA7_4369</name>
</gene>
<sequence length="186" mass="21183">MKVFTTFTLLLLTAFRFSQALAIEPSIGFVLPRGLPDGSYTVARDTNHPDKHIFTNINTRESYESTKTDRLARREEREALGITARTIPNGQIGCTFKTYDHNDWQAARDAFETDILIFSGSPYVVTRGNAMLYMCAYKTNPTSQVEYDEANSKLDRQCGSWMGGYYWIQNWDKTYGRDNVAAQICS</sequence>
<feature type="chain" id="PRO_5004462841" evidence="1">
    <location>
        <begin position="21"/>
        <end position="186"/>
    </location>
</feature>
<evidence type="ECO:0000313" key="2">
    <source>
        <dbReference type="EMBL" id="EOO00143.1"/>
    </source>
</evidence>
<dbReference type="OrthoDB" id="5006988at2759"/>
<dbReference type="HOGENOM" id="CLU_133377_0_0_1"/>
<keyword evidence="3" id="KW-1185">Reference proteome</keyword>
<proteinExistence type="predicted"/>
<feature type="signal peptide" evidence="1">
    <location>
        <begin position="1"/>
        <end position="20"/>
    </location>
</feature>
<dbReference type="KEGG" id="tmn:UCRPA7_4369"/>
<accession>R8BLA5</accession>
<dbReference type="RefSeq" id="XP_007915098.1">
    <property type="nucleotide sequence ID" value="XM_007916907.1"/>
</dbReference>
<protein>
    <submittedName>
        <fullName evidence="2">Uncharacterized protein</fullName>
    </submittedName>
</protein>